<dbReference type="Proteomes" id="UP000245362">
    <property type="component" value="Unassembled WGS sequence"/>
</dbReference>
<dbReference type="AlphaFoldDB" id="A0A2U3B562"/>
<reference evidence="1 2" key="1">
    <citation type="submission" date="2018-05" db="EMBL/GenBank/DDBJ databases">
        <title>Vibrio limimaris sp. nov., isolated from marine sediment.</title>
        <authorList>
            <person name="Li C.-M."/>
        </authorList>
    </citation>
    <scope>NUCLEOTIDE SEQUENCE [LARGE SCALE GENOMIC DNA]</scope>
    <source>
        <strain evidence="1 2">E4404</strain>
    </source>
</reference>
<gene>
    <name evidence="1" type="ORF">DI392_17960</name>
</gene>
<evidence type="ECO:0000313" key="2">
    <source>
        <dbReference type="Proteomes" id="UP000245362"/>
    </source>
</evidence>
<evidence type="ECO:0000313" key="1">
    <source>
        <dbReference type="EMBL" id="PWI31917.1"/>
    </source>
</evidence>
<proteinExistence type="predicted"/>
<comment type="caution">
    <text evidence="1">The sequence shown here is derived from an EMBL/GenBank/DDBJ whole genome shotgun (WGS) entry which is preliminary data.</text>
</comment>
<accession>A0A2U3B562</accession>
<name>A0A2U3B562_9VIBR</name>
<keyword evidence="2" id="KW-1185">Reference proteome</keyword>
<organism evidence="1 2">
    <name type="scientific">Vibrio albus</name>
    <dbReference type="NCBI Taxonomy" id="2200953"/>
    <lineage>
        <taxon>Bacteria</taxon>
        <taxon>Pseudomonadati</taxon>
        <taxon>Pseudomonadota</taxon>
        <taxon>Gammaproteobacteria</taxon>
        <taxon>Vibrionales</taxon>
        <taxon>Vibrionaceae</taxon>
        <taxon>Vibrio</taxon>
    </lineage>
</organism>
<sequence>MRDFDRKFIKALMLVEQERQSDHQQAFEELPDFIQEAISRARNDDSEEVKQDNIISLEMKAAAASADTPEHAWFDDVQRVNGRLSLDLKEHLGGKKLSINIESEDGMPIFPGEVTAGEVSFCICDGGQTLLLAQGELMDEGDFIEGEGRLNPDIEHYGYRILDKLIVEFDI</sequence>
<protein>
    <submittedName>
        <fullName evidence="1">Uncharacterized protein</fullName>
    </submittedName>
</protein>
<dbReference type="EMBL" id="QFWT01000013">
    <property type="protein sequence ID" value="PWI31917.1"/>
    <property type="molecule type" value="Genomic_DNA"/>
</dbReference>
<dbReference type="RefSeq" id="WP_109321076.1">
    <property type="nucleotide sequence ID" value="NZ_QFWT01000013.1"/>
</dbReference>